<dbReference type="RefSeq" id="XP_024725120.1">
    <property type="nucleotide sequence ID" value="XM_024863133.1"/>
</dbReference>
<evidence type="ECO:0000313" key="2">
    <source>
        <dbReference type="EMBL" id="PSS27595.1"/>
    </source>
</evidence>
<gene>
    <name evidence="2" type="ORF">M430DRAFT_14862</name>
</gene>
<dbReference type="AlphaFoldDB" id="A0A2T3BDX9"/>
<feature type="region of interest" description="Disordered" evidence="1">
    <location>
        <begin position="36"/>
        <end position="58"/>
    </location>
</feature>
<name>A0A2T3BDX9_AMORE</name>
<reference evidence="2 3" key="1">
    <citation type="journal article" date="2018" name="New Phytol.">
        <title>Comparative genomics and transcriptomics depict ericoid mycorrhizal fungi as versatile saprotrophs and plant mutualists.</title>
        <authorList>
            <person name="Martino E."/>
            <person name="Morin E."/>
            <person name="Grelet G.A."/>
            <person name="Kuo A."/>
            <person name="Kohler A."/>
            <person name="Daghino S."/>
            <person name="Barry K.W."/>
            <person name="Cichocki N."/>
            <person name="Clum A."/>
            <person name="Dockter R.B."/>
            <person name="Hainaut M."/>
            <person name="Kuo R.C."/>
            <person name="LaButti K."/>
            <person name="Lindahl B.D."/>
            <person name="Lindquist E.A."/>
            <person name="Lipzen A."/>
            <person name="Khouja H.R."/>
            <person name="Magnuson J."/>
            <person name="Murat C."/>
            <person name="Ohm R.A."/>
            <person name="Singer S.W."/>
            <person name="Spatafora J.W."/>
            <person name="Wang M."/>
            <person name="Veneault-Fourrey C."/>
            <person name="Henrissat B."/>
            <person name="Grigoriev I.V."/>
            <person name="Martin F.M."/>
            <person name="Perotto S."/>
        </authorList>
    </citation>
    <scope>NUCLEOTIDE SEQUENCE [LARGE SCALE GENOMIC DNA]</scope>
    <source>
        <strain evidence="2 3">ATCC 22711</strain>
    </source>
</reference>
<organism evidence="2 3">
    <name type="scientific">Amorphotheca resinae ATCC 22711</name>
    <dbReference type="NCBI Taxonomy" id="857342"/>
    <lineage>
        <taxon>Eukaryota</taxon>
        <taxon>Fungi</taxon>
        <taxon>Dikarya</taxon>
        <taxon>Ascomycota</taxon>
        <taxon>Pezizomycotina</taxon>
        <taxon>Leotiomycetes</taxon>
        <taxon>Helotiales</taxon>
        <taxon>Amorphothecaceae</taxon>
        <taxon>Amorphotheca</taxon>
    </lineage>
</organism>
<evidence type="ECO:0000313" key="3">
    <source>
        <dbReference type="Proteomes" id="UP000241818"/>
    </source>
</evidence>
<proteinExistence type="predicted"/>
<protein>
    <submittedName>
        <fullName evidence="2">Uncharacterized protein</fullName>
    </submittedName>
</protein>
<dbReference type="InParanoid" id="A0A2T3BDX9"/>
<dbReference type="EMBL" id="KZ679006">
    <property type="protein sequence ID" value="PSS27595.1"/>
    <property type="molecule type" value="Genomic_DNA"/>
</dbReference>
<keyword evidence="3" id="KW-1185">Reference proteome</keyword>
<accession>A0A2T3BDX9</accession>
<sequence length="58" mass="6282">MLKYTPVAVQLSTSQPPPVLFLGFYDADTTLSCLPRHPRSPLPVSEGESVGGNPREDL</sequence>
<dbReference type="Proteomes" id="UP000241818">
    <property type="component" value="Unassembled WGS sequence"/>
</dbReference>
<dbReference type="GeneID" id="36571214"/>
<evidence type="ECO:0000256" key="1">
    <source>
        <dbReference type="SAM" id="MobiDB-lite"/>
    </source>
</evidence>